<evidence type="ECO:0000313" key="3">
    <source>
        <dbReference type="Proteomes" id="UP000627446"/>
    </source>
</evidence>
<sequence>MNTRFTQKLSSLLICLMVATGVAAIAVAQGQEAVALEKALIPDDAKANAQSKALLLQQMKANAERAQASDSAHLWFAGFGLDSESKAFRGDVDLVQKRISQINPNSIQYAMDNHPQSETLTRPFAHLSNINDTLKHIGKNQREGDLALVFLTAHGNISLLATQIGNKRYANINDGQLATMLRSLKDMPTIIIVSACHSGSLIPALESQNRIILTAAAKGKTSYGCQPLSNNTFFVEELFGDGFDSRLSLKANFEAALKRIKKRESEKELVPSEPQIFIGEKMKAIVEVPLNEALLPKRLATSAAPSK</sequence>
<dbReference type="Pfam" id="PF01650">
    <property type="entry name" value="Peptidase_C13"/>
    <property type="match status" value="1"/>
</dbReference>
<organism evidence="2 3">
    <name type="scientific">Undibacterium nitidum</name>
    <dbReference type="NCBI Taxonomy" id="2762298"/>
    <lineage>
        <taxon>Bacteria</taxon>
        <taxon>Pseudomonadati</taxon>
        <taxon>Pseudomonadota</taxon>
        <taxon>Betaproteobacteria</taxon>
        <taxon>Burkholderiales</taxon>
        <taxon>Oxalobacteraceae</taxon>
        <taxon>Undibacterium</taxon>
    </lineage>
</organism>
<dbReference type="Proteomes" id="UP000627446">
    <property type="component" value="Unassembled WGS sequence"/>
</dbReference>
<feature type="signal peptide" evidence="1">
    <location>
        <begin position="1"/>
        <end position="28"/>
    </location>
</feature>
<reference evidence="2" key="1">
    <citation type="submission" date="2020-08" db="EMBL/GenBank/DDBJ databases">
        <title>Novel species isolated from subtropical streams in China.</title>
        <authorList>
            <person name="Lu H."/>
        </authorList>
    </citation>
    <scope>NUCLEOTIDE SEQUENCE</scope>
    <source>
        <strain evidence="2">LX22W</strain>
    </source>
</reference>
<dbReference type="InterPro" id="IPR001096">
    <property type="entry name" value="Peptidase_C13"/>
</dbReference>
<dbReference type="InterPro" id="IPR029030">
    <property type="entry name" value="Caspase-like_dom_sf"/>
</dbReference>
<name>A0A923KLY6_9BURK</name>
<accession>A0A923KLY6</accession>
<feature type="chain" id="PRO_5036919058" description="Peptidase C13" evidence="1">
    <location>
        <begin position="29"/>
        <end position="307"/>
    </location>
</feature>
<gene>
    <name evidence="2" type="ORF">H8K36_13215</name>
</gene>
<evidence type="ECO:0000256" key="1">
    <source>
        <dbReference type="SAM" id="SignalP"/>
    </source>
</evidence>
<dbReference type="SUPFAM" id="SSF52129">
    <property type="entry name" value="Caspase-like"/>
    <property type="match status" value="1"/>
</dbReference>
<keyword evidence="3" id="KW-1185">Reference proteome</keyword>
<dbReference type="RefSeq" id="WP_186916967.1">
    <property type="nucleotide sequence ID" value="NZ_JACOFZ010000005.1"/>
</dbReference>
<evidence type="ECO:0008006" key="4">
    <source>
        <dbReference type="Google" id="ProtNLM"/>
    </source>
</evidence>
<dbReference type="GO" id="GO:0006508">
    <property type="term" value="P:proteolysis"/>
    <property type="evidence" value="ECO:0007669"/>
    <property type="project" value="InterPro"/>
</dbReference>
<comment type="caution">
    <text evidence="2">The sequence shown here is derived from an EMBL/GenBank/DDBJ whole genome shotgun (WGS) entry which is preliminary data.</text>
</comment>
<dbReference type="GO" id="GO:0008233">
    <property type="term" value="F:peptidase activity"/>
    <property type="evidence" value="ECO:0007669"/>
    <property type="project" value="InterPro"/>
</dbReference>
<keyword evidence="1" id="KW-0732">Signal</keyword>
<dbReference type="AlphaFoldDB" id="A0A923KLY6"/>
<dbReference type="EMBL" id="JACOFZ010000005">
    <property type="protein sequence ID" value="MBC3882345.1"/>
    <property type="molecule type" value="Genomic_DNA"/>
</dbReference>
<evidence type="ECO:0000313" key="2">
    <source>
        <dbReference type="EMBL" id="MBC3882345.1"/>
    </source>
</evidence>
<protein>
    <recommendedName>
        <fullName evidence="4">Peptidase C13</fullName>
    </recommendedName>
</protein>
<dbReference type="Gene3D" id="3.40.50.1460">
    <property type="match status" value="1"/>
</dbReference>
<proteinExistence type="predicted"/>